<evidence type="ECO:0000256" key="4">
    <source>
        <dbReference type="PIRSR" id="PIRSR605754-1"/>
    </source>
</evidence>
<reference evidence="6 7" key="1">
    <citation type="submission" date="2017-09" db="EMBL/GenBank/DDBJ databases">
        <title>Large-scale bioinformatics analysis of Bacillus genomes uncovers conserved roles of natural products in bacterial physiology.</title>
        <authorList>
            <consortium name="Agbiome Team Llc"/>
            <person name="Bleich R.M."/>
            <person name="Grubbs K.J."/>
            <person name="Santa Maria K.C."/>
            <person name="Allen S.E."/>
            <person name="Farag S."/>
            <person name="Shank E.A."/>
            <person name="Bowers A."/>
        </authorList>
    </citation>
    <scope>NUCLEOTIDE SEQUENCE [LARGE SCALE GENOMIC DNA]</scope>
    <source>
        <strain evidence="6 7">AFS002368</strain>
    </source>
</reference>
<keyword evidence="1" id="KW-0645">Protease</keyword>
<feature type="transmembrane region" description="Helical" evidence="5">
    <location>
        <begin position="6"/>
        <end position="27"/>
    </location>
</feature>
<dbReference type="GO" id="GO:0008234">
    <property type="term" value="F:cysteine-type peptidase activity"/>
    <property type="evidence" value="ECO:0007669"/>
    <property type="project" value="UniProtKB-KW"/>
</dbReference>
<dbReference type="Pfam" id="PF04203">
    <property type="entry name" value="Sortase"/>
    <property type="match status" value="1"/>
</dbReference>
<dbReference type="EMBL" id="NTZF01000029">
    <property type="protein sequence ID" value="PES92791.1"/>
    <property type="molecule type" value="Genomic_DNA"/>
</dbReference>
<evidence type="ECO:0000256" key="3">
    <source>
        <dbReference type="ARBA" id="ARBA00022807"/>
    </source>
</evidence>
<dbReference type="InterPro" id="IPR023365">
    <property type="entry name" value="Sortase_dom-sf"/>
</dbReference>
<protein>
    <submittedName>
        <fullName evidence="6">Class A sortase</fullName>
    </submittedName>
</protein>
<dbReference type="Gene3D" id="2.40.260.10">
    <property type="entry name" value="Sortase"/>
    <property type="match status" value="1"/>
</dbReference>
<dbReference type="InterPro" id="IPR042007">
    <property type="entry name" value="Sortase_A"/>
</dbReference>
<dbReference type="NCBIfam" id="TIGR01076">
    <property type="entry name" value="sortase_fam"/>
    <property type="match status" value="1"/>
</dbReference>
<evidence type="ECO:0000256" key="5">
    <source>
        <dbReference type="SAM" id="Phobius"/>
    </source>
</evidence>
<organism evidence="6 7">
    <name type="scientific">Bacillus cereus</name>
    <dbReference type="NCBI Taxonomy" id="1396"/>
    <lineage>
        <taxon>Bacteria</taxon>
        <taxon>Bacillati</taxon>
        <taxon>Bacillota</taxon>
        <taxon>Bacilli</taxon>
        <taxon>Bacillales</taxon>
        <taxon>Bacillaceae</taxon>
        <taxon>Bacillus</taxon>
        <taxon>Bacillus cereus group</taxon>
    </lineage>
</organism>
<dbReference type="RefSeq" id="WP_098269201.1">
    <property type="nucleotide sequence ID" value="NZ_JBNKII010000010.1"/>
</dbReference>
<proteinExistence type="predicted"/>
<keyword evidence="5" id="KW-0812">Transmembrane</keyword>
<keyword evidence="3" id="KW-0788">Thiol protease</keyword>
<feature type="active site" description="Proton donor/acceptor" evidence="4">
    <location>
        <position position="126"/>
    </location>
</feature>
<gene>
    <name evidence="6" type="ORF">CN491_21945</name>
</gene>
<keyword evidence="5" id="KW-1133">Transmembrane helix</keyword>
<name>A0A2A8LKX1_BACCE</name>
<evidence type="ECO:0000256" key="1">
    <source>
        <dbReference type="ARBA" id="ARBA00022670"/>
    </source>
</evidence>
<keyword evidence="5" id="KW-0472">Membrane</keyword>
<evidence type="ECO:0000313" key="6">
    <source>
        <dbReference type="EMBL" id="PES92791.1"/>
    </source>
</evidence>
<dbReference type="CDD" id="cd06165">
    <property type="entry name" value="Sortase_A"/>
    <property type="match status" value="1"/>
</dbReference>
<evidence type="ECO:0000313" key="7">
    <source>
        <dbReference type="Proteomes" id="UP000220900"/>
    </source>
</evidence>
<dbReference type="Proteomes" id="UP000220900">
    <property type="component" value="Unassembled WGS sequence"/>
</dbReference>
<feature type="active site" description="Acyl-thioester intermediate" evidence="4">
    <location>
        <position position="187"/>
    </location>
</feature>
<dbReference type="SUPFAM" id="SSF63817">
    <property type="entry name" value="Sortase"/>
    <property type="match status" value="1"/>
</dbReference>
<dbReference type="GO" id="GO:0006508">
    <property type="term" value="P:proteolysis"/>
    <property type="evidence" value="ECO:0007669"/>
    <property type="project" value="UniProtKB-KW"/>
</dbReference>
<sequence length="210" mass="23199">MNKQRIYSIVAILLFVVGGFLIGKPFYDGYQAEKKQTENVQAVQKMDYEKHETEFVDASKINQPDLAEVANASLDKKQVIGRISIPSVSIELPVLKSSTEKNLLSGAATVKENQVMGKGNYALAGHNMSKKGVLFSDIASLKKGDKIYLYANENEYEYAVTGISEVTPDKWEVVEDHGKDEITLITCVSVKDNSKRYVVTGDLVGTKAKK</sequence>
<dbReference type="AlphaFoldDB" id="A0A2A8LKX1"/>
<comment type="caution">
    <text evidence="6">The sequence shown here is derived from an EMBL/GenBank/DDBJ whole genome shotgun (WGS) entry which is preliminary data.</text>
</comment>
<accession>A0A2A8LKX1</accession>
<evidence type="ECO:0000256" key="2">
    <source>
        <dbReference type="ARBA" id="ARBA00022801"/>
    </source>
</evidence>
<dbReference type="InterPro" id="IPR005754">
    <property type="entry name" value="Sortase"/>
</dbReference>
<keyword evidence="2" id="KW-0378">Hydrolase</keyword>